<dbReference type="CDD" id="cd15457">
    <property type="entry name" value="NADAR"/>
    <property type="match status" value="1"/>
</dbReference>
<proteinExistence type="predicted"/>
<sequence length="193" mass="21487">MRHPMTVEQLQQACTAGHRFDYLYFWGHSRAAGTPVGKSCLSQWYPSAFTLGGIRYATAEHYMMAGKARLFDDADALQRILAARIPNEVKAIGREIRGFDEALWRENRQAIVFEGNLGKFSQDPELARYLMGTAPRLLVEASPVDPVWGIGLAEGDANAHSPATWRGLNLLGFALMQVRECLLNEPGRLHSEA</sequence>
<gene>
    <name evidence="4" type="ORF">SAMN05216576_104177</name>
</gene>
<dbReference type="InterPro" id="IPR012816">
    <property type="entry name" value="NADAR"/>
</dbReference>
<feature type="domain" description="NADAR" evidence="3">
    <location>
        <begin position="24"/>
        <end position="182"/>
    </location>
</feature>
<evidence type="ECO:0000259" key="3">
    <source>
        <dbReference type="Pfam" id="PF08719"/>
    </source>
</evidence>
<organism evidence="4 5">
    <name type="scientific">Ectopseudomonas chengduensis</name>
    <dbReference type="NCBI Taxonomy" id="489632"/>
    <lineage>
        <taxon>Bacteria</taxon>
        <taxon>Pseudomonadati</taxon>
        <taxon>Pseudomonadota</taxon>
        <taxon>Gammaproteobacteria</taxon>
        <taxon>Pseudomonadales</taxon>
        <taxon>Pseudomonadaceae</taxon>
        <taxon>Ectopseudomonas</taxon>
    </lineage>
</organism>
<protein>
    <recommendedName>
        <fullName evidence="3">NADAR domain-containing protein</fullName>
    </recommendedName>
</protein>
<reference evidence="5" key="1">
    <citation type="submission" date="2016-10" db="EMBL/GenBank/DDBJ databases">
        <authorList>
            <person name="Varghese N."/>
            <person name="Submissions S."/>
        </authorList>
    </citation>
    <scope>NUCLEOTIDE SEQUENCE [LARGE SCALE GENOMIC DNA]</scope>
    <source>
        <strain evidence="5">DSM 26382</strain>
    </source>
</reference>
<keyword evidence="5" id="KW-1185">Reference proteome</keyword>
<evidence type="ECO:0000256" key="1">
    <source>
        <dbReference type="ARBA" id="ARBA00000022"/>
    </source>
</evidence>
<evidence type="ECO:0000313" key="4">
    <source>
        <dbReference type="EMBL" id="SDC58362.1"/>
    </source>
</evidence>
<dbReference type="SUPFAM" id="SSF143990">
    <property type="entry name" value="YbiA-like"/>
    <property type="match status" value="1"/>
</dbReference>
<comment type="catalytic activity">
    <reaction evidence="2">
        <text>2,5-diamino-6-hydroxy-4-(5-phosphoribosylamino)-pyrimidine + H2O = 2,5,6-triamino-4-hydroxypyrimidine + D-ribose 5-phosphate</text>
        <dbReference type="Rhea" id="RHEA:23436"/>
        <dbReference type="ChEBI" id="CHEBI:15377"/>
        <dbReference type="ChEBI" id="CHEBI:58614"/>
        <dbReference type="ChEBI" id="CHEBI:78346"/>
        <dbReference type="ChEBI" id="CHEBI:137796"/>
    </reaction>
</comment>
<dbReference type="Gene3D" id="1.10.357.40">
    <property type="entry name" value="YbiA-like"/>
    <property type="match status" value="1"/>
</dbReference>
<evidence type="ECO:0000313" key="5">
    <source>
        <dbReference type="Proteomes" id="UP000199467"/>
    </source>
</evidence>
<dbReference type="InterPro" id="IPR037238">
    <property type="entry name" value="YbiA-like_sf"/>
</dbReference>
<dbReference type="RefSeq" id="WP_026088681.1">
    <property type="nucleotide sequence ID" value="NZ_FMZQ01000004.1"/>
</dbReference>
<dbReference type="NCBIfam" id="TIGR02464">
    <property type="entry name" value="ribofla_fusion"/>
    <property type="match status" value="1"/>
</dbReference>
<dbReference type="EMBL" id="FMZQ01000004">
    <property type="protein sequence ID" value="SDC58362.1"/>
    <property type="molecule type" value="Genomic_DNA"/>
</dbReference>
<dbReference type="AlphaFoldDB" id="A0A1G6MS69"/>
<name>A0A1G6MS69_9GAMM</name>
<accession>A0A1G6MS69</accession>
<comment type="catalytic activity">
    <reaction evidence="1">
        <text>5-amino-6-(5-phospho-D-ribosylamino)uracil + H2O = 5,6-diaminouracil + D-ribose 5-phosphate</text>
        <dbReference type="Rhea" id="RHEA:55020"/>
        <dbReference type="ChEBI" id="CHEBI:15377"/>
        <dbReference type="ChEBI" id="CHEBI:46252"/>
        <dbReference type="ChEBI" id="CHEBI:58453"/>
        <dbReference type="ChEBI" id="CHEBI:78346"/>
    </reaction>
</comment>
<dbReference type="Pfam" id="PF08719">
    <property type="entry name" value="NADAR"/>
    <property type="match status" value="1"/>
</dbReference>
<dbReference type="Proteomes" id="UP000199467">
    <property type="component" value="Unassembled WGS sequence"/>
</dbReference>
<evidence type="ECO:0000256" key="2">
    <source>
        <dbReference type="ARBA" id="ARBA00000751"/>
    </source>
</evidence>